<dbReference type="GO" id="GO:0006535">
    <property type="term" value="P:cysteine biosynthetic process from serine"/>
    <property type="evidence" value="ECO:0007669"/>
    <property type="project" value="InterPro"/>
</dbReference>
<reference evidence="6 7" key="1">
    <citation type="submission" date="2019-10" db="EMBL/GenBank/DDBJ databases">
        <authorList>
            <person name="Wolf R A."/>
        </authorList>
    </citation>
    <scope>NUCLEOTIDE SEQUENCE [LARGE SCALE GENOMIC DNA]</scope>
    <source>
        <strain evidence="6">Collinsella_intestinalis_DSM_13632</strain>
    </source>
</reference>
<dbReference type="Gene3D" id="2.160.10.10">
    <property type="entry name" value="Hexapeptide repeat proteins"/>
    <property type="match status" value="1"/>
</dbReference>
<evidence type="ECO:0000256" key="2">
    <source>
        <dbReference type="ARBA" id="ARBA00018522"/>
    </source>
</evidence>
<evidence type="ECO:0000313" key="6">
    <source>
        <dbReference type="EMBL" id="VWL92256.1"/>
    </source>
</evidence>
<dbReference type="PIRSF" id="PIRSF000441">
    <property type="entry name" value="CysE"/>
    <property type="match status" value="1"/>
</dbReference>
<dbReference type="PANTHER" id="PTHR42811">
    <property type="entry name" value="SERINE ACETYLTRANSFERASE"/>
    <property type="match status" value="1"/>
</dbReference>
<dbReference type="GO" id="GO:0009001">
    <property type="term" value="F:serine O-acetyltransferase activity"/>
    <property type="evidence" value="ECO:0007669"/>
    <property type="project" value="InterPro"/>
</dbReference>
<evidence type="ECO:0000313" key="7">
    <source>
        <dbReference type="Proteomes" id="UP000405524"/>
    </source>
</evidence>
<dbReference type="EMBL" id="CABWIC010000007">
    <property type="protein sequence ID" value="VWL92256.1"/>
    <property type="molecule type" value="Genomic_DNA"/>
</dbReference>
<name>A0A5K1ITS3_9ACTN</name>
<evidence type="ECO:0000256" key="4">
    <source>
        <dbReference type="ARBA" id="ARBA00022737"/>
    </source>
</evidence>
<comment type="similarity">
    <text evidence="1">Belongs to the transferase hexapeptide repeat family.</text>
</comment>
<keyword evidence="5 6" id="KW-0012">Acyltransferase</keyword>
<evidence type="ECO:0000256" key="1">
    <source>
        <dbReference type="ARBA" id="ARBA00007274"/>
    </source>
</evidence>
<dbReference type="Proteomes" id="UP000405524">
    <property type="component" value="Unassembled WGS sequence"/>
</dbReference>
<keyword evidence="3 6" id="KW-0808">Transferase</keyword>
<proteinExistence type="inferred from homology"/>
<dbReference type="AlphaFoldDB" id="A0A5K1ITS3"/>
<dbReference type="InterPro" id="IPR001451">
    <property type="entry name" value="Hexapep"/>
</dbReference>
<protein>
    <recommendedName>
        <fullName evidence="2">Serine acetyltransferase</fullName>
    </recommendedName>
</protein>
<dbReference type="CDD" id="cd03354">
    <property type="entry name" value="LbH_SAT"/>
    <property type="match status" value="1"/>
</dbReference>
<keyword evidence="4" id="KW-0677">Repeat</keyword>
<accession>A0A5K1ITS3</accession>
<organism evidence="6 7">
    <name type="scientific">Collinsella intestinalis</name>
    <dbReference type="NCBI Taxonomy" id="147207"/>
    <lineage>
        <taxon>Bacteria</taxon>
        <taxon>Bacillati</taxon>
        <taxon>Actinomycetota</taxon>
        <taxon>Coriobacteriia</taxon>
        <taxon>Coriobacteriales</taxon>
        <taxon>Coriobacteriaceae</taxon>
        <taxon>Collinsella</taxon>
    </lineage>
</organism>
<dbReference type="InterPro" id="IPR011004">
    <property type="entry name" value="Trimer_LpxA-like_sf"/>
</dbReference>
<dbReference type="InterPro" id="IPR045304">
    <property type="entry name" value="LbH_SAT"/>
</dbReference>
<evidence type="ECO:0000256" key="5">
    <source>
        <dbReference type="ARBA" id="ARBA00023315"/>
    </source>
</evidence>
<gene>
    <name evidence="6" type="primary">cysE_1</name>
    <name evidence="6" type="ORF">JKKLCJKK_00519</name>
</gene>
<dbReference type="InterPro" id="IPR005881">
    <property type="entry name" value="Ser_O-AcTrfase"/>
</dbReference>
<dbReference type="Pfam" id="PF00132">
    <property type="entry name" value="Hexapep"/>
    <property type="match status" value="1"/>
</dbReference>
<dbReference type="GO" id="GO:0005737">
    <property type="term" value="C:cytoplasm"/>
    <property type="evidence" value="ECO:0007669"/>
    <property type="project" value="InterPro"/>
</dbReference>
<sequence length="126" mass="13198">MRERYGLEIPCGAKIGPGFYLGHAFNITVNDAAVIGANCNLHKGVTIGQENRGGRKGVPVLGDCVWVGVNATIVGGITVGDDVLIAPGAYVNCNVPSHSIVLGNPCRIISRVNATDGYINRKVQLV</sequence>
<dbReference type="InterPro" id="IPR018357">
    <property type="entry name" value="Hexapep_transf_CS"/>
</dbReference>
<dbReference type="SUPFAM" id="SSF51161">
    <property type="entry name" value="Trimeric LpxA-like enzymes"/>
    <property type="match status" value="1"/>
</dbReference>
<dbReference type="PROSITE" id="PS00101">
    <property type="entry name" value="HEXAPEP_TRANSFERASES"/>
    <property type="match status" value="1"/>
</dbReference>
<evidence type="ECO:0000256" key="3">
    <source>
        <dbReference type="ARBA" id="ARBA00022679"/>
    </source>
</evidence>